<dbReference type="Gene3D" id="3.40.630.30">
    <property type="match status" value="1"/>
</dbReference>
<accession>A0A517YUT0</accession>
<dbReference type="CDD" id="cd04301">
    <property type="entry name" value="NAT_SF"/>
    <property type="match status" value="1"/>
</dbReference>
<dbReference type="InterPro" id="IPR016181">
    <property type="entry name" value="Acyl_CoA_acyltransferase"/>
</dbReference>
<gene>
    <name evidence="2" type="ORF">KS4_20840</name>
</gene>
<dbReference type="EMBL" id="CP036425">
    <property type="protein sequence ID" value="QDU34023.1"/>
    <property type="molecule type" value="Genomic_DNA"/>
</dbReference>
<dbReference type="PROSITE" id="PS51186">
    <property type="entry name" value="GNAT"/>
    <property type="match status" value="1"/>
</dbReference>
<dbReference type="SUPFAM" id="SSF55729">
    <property type="entry name" value="Acyl-CoA N-acyltransferases (Nat)"/>
    <property type="match status" value="1"/>
</dbReference>
<evidence type="ECO:0000313" key="3">
    <source>
        <dbReference type="Proteomes" id="UP000317369"/>
    </source>
</evidence>
<reference evidence="2 3" key="1">
    <citation type="submission" date="2019-02" db="EMBL/GenBank/DDBJ databases">
        <title>Deep-cultivation of Planctomycetes and their phenomic and genomic characterization uncovers novel biology.</title>
        <authorList>
            <person name="Wiegand S."/>
            <person name="Jogler M."/>
            <person name="Boedeker C."/>
            <person name="Pinto D."/>
            <person name="Vollmers J."/>
            <person name="Rivas-Marin E."/>
            <person name="Kohn T."/>
            <person name="Peeters S.H."/>
            <person name="Heuer A."/>
            <person name="Rast P."/>
            <person name="Oberbeckmann S."/>
            <person name="Bunk B."/>
            <person name="Jeske O."/>
            <person name="Meyerdierks A."/>
            <person name="Storesund J.E."/>
            <person name="Kallscheuer N."/>
            <person name="Luecker S."/>
            <person name="Lage O.M."/>
            <person name="Pohl T."/>
            <person name="Merkel B.J."/>
            <person name="Hornburger P."/>
            <person name="Mueller R.-W."/>
            <person name="Bruemmer F."/>
            <person name="Labrenz M."/>
            <person name="Spormann A.M."/>
            <person name="Op den Camp H."/>
            <person name="Overmann J."/>
            <person name="Amann R."/>
            <person name="Jetten M.S.M."/>
            <person name="Mascher T."/>
            <person name="Medema M.H."/>
            <person name="Devos D.P."/>
            <person name="Kaster A.-K."/>
            <person name="Ovreas L."/>
            <person name="Rohde M."/>
            <person name="Galperin M.Y."/>
            <person name="Jogler C."/>
        </authorList>
    </citation>
    <scope>NUCLEOTIDE SEQUENCE [LARGE SCALE GENOMIC DNA]</scope>
    <source>
        <strain evidence="2 3">KS4</strain>
    </source>
</reference>
<protein>
    <submittedName>
        <fullName evidence="2">Acetyltransferase (GNAT) family protein</fullName>
    </submittedName>
</protein>
<dbReference type="RefSeq" id="WP_200761138.1">
    <property type="nucleotide sequence ID" value="NZ_CP036425.1"/>
</dbReference>
<dbReference type="GO" id="GO:0016747">
    <property type="term" value="F:acyltransferase activity, transferring groups other than amino-acyl groups"/>
    <property type="evidence" value="ECO:0007669"/>
    <property type="project" value="InterPro"/>
</dbReference>
<sequence length="275" mass="31303">MIQSTCHTPAMFNTANINNLTSLWQTAAAPFNKVEHTPHFSYLFTPNSDWPNRLWLTVDSSTHPIKQSLTKINQILPSIPAHMTISFFNLTSDHTHEQAFLDASFTRRSTQTAMVQPLHNTPQFPAPHTHRKPLNIIRVNTPALAHQWSSIYPHAFKYQIPEHLLSQTYDDIQYYLALHEDAPVGTAVLHITHHANTESNDEITYKIAGIHCLGIHPDHQRNGFARQLMHFLLNQAISQNATHATLQASDVGLPLYQSLHFTPQFTIQNYQRSTP</sequence>
<dbReference type="AlphaFoldDB" id="A0A517YUT0"/>
<dbReference type="Proteomes" id="UP000317369">
    <property type="component" value="Chromosome"/>
</dbReference>
<keyword evidence="2" id="KW-0808">Transferase</keyword>
<proteinExistence type="predicted"/>
<evidence type="ECO:0000313" key="2">
    <source>
        <dbReference type="EMBL" id="QDU34023.1"/>
    </source>
</evidence>
<dbReference type="Pfam" id="PF00583">
    <property type="entry name" value="Acetyltransf_1"/>
    <property type="match status" value="1"/>
</dbReference>
<keyword evidence="3" id="KW-1185">Reference proteome</keyword>
<organism evidence="2 3">
    <name type="scientific">Poriferisphaera corsica</name>
    <dbReference type="NCBI Taxonomy" id="2528020"/>
    <lineage>
        <taxon>Bacteria</taxon>
        <taxon>Pseudomonadati</taxon>
        <taxon>Planctomycetota</taxon>
        <taxon>Phycisphaerae</taxon>
        <taxon>Phycisphaerales</taxon>
        <taxon>Phycisphaeraceae</taxon>
        <taxon>Poriferisphaera</taxon>
    </lineage>
</organism>
<name>A0A517YUT0_9BACT</name>
<feature type="domain" description="N-acetyltransferase" evidence="1">
    <location>
        <begin position="135"/>
        <end position="275"/>
    </location>
</feature>
<evidence type="ECO:0000259" key="1">
    <source>
        <dbReference type="PROSITE" id="PS51186"/>
    </source>
</evidence>
<dbReference type="KEGG" id="pcor:KS4_20840"/>
<dbReference type="InterPro" id="IPR000182">
    <property type="entry name" value="GNAT_dom"/>
</dbReference>